<dbReference type="Proteomes" id="UP000233837">
    <property type="component" value="Unassembled WGS sequence"/>
</dbReference>
<reference evidence="1 2" key="1">
    <citation type="journal article" date="2016" name="Sci. Rep.">
        <title>The Dendrobium catenatum Lindl. genome sequence provides insights into polysaccharide synthase, floral development and adaptive evolution.</title>
        <authorList>
            <person name="Zhang G.Q."/>
            <person name="Xu Q."/>
            <person name="Bian C."/>
            <person name="Tsai W.C."/>
            <person name="Yeh C.M."/>
            <person name="Liu K.W."/>
            <person name="Yoshida K."/>
            <person name="Zhang L.S."/>
            <person name="Chang S.B."/>
            <person name="Chen F."/>
            <person name="Shi Y."/>
            <person name="Su Y.Y."/>
            <person name="Zhang Y.Q."/>
            <person name="Chen L.J."/>
            <person name="Yin Y."/>
            <person name="Lin M."/>
            <person name="Huang H."/>
            <person name="Deng H."/>
            <person name="Wang Z.W."/>
            <person name="Zhu S.L."/>
            <person name="Zhao X."/>
            <person name="Deng C."/>
            <person name="Niu S.C."/>
            <person name="Huang J."/>
            <person name="Wang M."/>
            <person name="Liu G.H."/>
            <person name="Yang H.J."/>
            <person name="Xiao X.J."/>
            <person name="Hsiao Y.Y."/>
            <person name="Wu W.L."/>
            <person name="Chen Y.Y."/>
            <person name="Mitsuda N."/>
            <person name="Ohme-Takagi M."/>
            <person name="Luo Y.B."/>
            <person name="Van de Peer Y."/>
            <person name="Liu Z.J."/>
        </authorList>
    </citation>
    <scope>NUCLEOTIDE SEQUENCE [LARGE SCALE GENOMIC DNA]</scope>
    <source>
        <tissue evidence="1">The whole plant</tissue>
    </source>
</reference>
<reference evidence="1 2" key="2">
    <citation type="journal article" date="2017" name="Nature">
        <title>The Apostasia genome and the evolution of orchids.</title>
        <authorList>
            <person name="Zhang G.Q."/>
            <person name="Liu K.W."/>
            <person name="Li Z."/>
            <person name="Lohaus R."/>
            <person name="Hsiao Y.Y."/>
            <person name="Niu S.C."/>
            <person name="Wang J.Y."/>
            <person name="Lin Y.C."/>
            <person name="Xu Q."/>
            <person name="Chen L.J."/>
            <person name="Yoshida K."/>
            <person name="Fujiwara S."/>
            <person name="Wang Z.W."/>
            <person name="Zhang Y.Q."/>
            <person name="Mitsuda N."/>
            <person name="Wang M."/>
            <person name="Liu G.H."/>
            <person name="Pecoraro L."/>
            <person name="Huang H.X."/>
            <person name="Xiao X.J."/>
            <person name="Lin M."/>
            <person name="Wu X.Y."/>
            <person name="Wu W.L."/>
            <person name="Chen Y.Y."/>
            <person name="Chang S.B."/>
            <person name="Sakamoto S."/>
            <person name="Ohme-Takagi M."/>
            <person name="Yagi M."/>
            <person name="Zeng S.J."/>
            <person name="Shen C.Y."/>
            <person name="Yeh C.M."/>
            <person name="Luo Y.B."/>
            <person name="Tsai W.C."/>
            <person name="Van de Peer Y."/>
            <person name="Liu Z.J."/>
        </authorList>
    </citation>
    <scope>NUCLEOTIDE SEQUENCE [LARGE SCALE GENOMIC DNA]</scope>
    <source>
        <tissue evidence="1">The whole plant</tissue>
    </source>
</reference>
<dbReference type="AlphaFoldDB" id="A0A2I0WYL7"/>
<evidence type="ECO:0000313" key="1">
    <source>
        <dbReference type="EMBL" id="PKU80761.1"/>
    </source>
</evidence>
<accession>A0A2I0WYL7</accession>
<protein>
    <submittedName>
        <fullName evidence="1">Uncharacterized protein</fullName>
    </submittedName>
</protein>
<proteinExistence type="predicted"/>
<keyword evidence="2" id="KW-1185">Reference proteome</keyword>
<gene>
    <name evidence="1" type="ORF">MA16_Dca014599</name>
</gene>
<dbReference type="PANTHER" id="PTHR31973:SF195">
    <property type="entry name" value="MUDR FAMILY TRANSPOSASE"/>
    <property type="match status" value="1"/>
</dbReference>
<dbReference type="PANTHER" id="PTHR31973">
    <property type="entry name" value="POLYPROTEIN, PUTATIVE-RELATED"/>
    <property type="match status" value="1"/>
</dbReference>
<sequence>MDLKPREIIGQIEAKFNIKVSYMKAWDARRKAVKIVFGSWEESYRTINLFMDAVVFSMPETVYKLQTSENHRFEILFFSFGPSIKG</sequence>
<organism evidence="1 2">
    <name type="scientific">Dendrobium catenatum</name>
    <dbReference type="NCBI Taxonomy" id="906689"/>
    <lineage>
        <taxon>Eukaryota</taxon>
        <taxon>Viridiplantae</taxon>
        <taxon>Streptophyta</taxon>
        <taxon>Embryophyta</taxon>
        <taxon>Tracheophyta</taxon>
        <taxon>Spermatophyta</taxon>
        <taxon>Magnoliopsida</taxon>
        <taxon>Liliopsida</taxon>
        <taxon>Asparagales</taxon>
        <taxon>Orchidaceae</taxon>
        <taxon>Epidendroideae</taxon>
        <taxon>Malaxideae</taxon>
        <taxon>Dendrobiinae</taxon>
        <taxon>Dendrobium</taxon>
    </lineage>
</organism>
<evidence type="ECO:0000313" key="2">
    <source>
        <dbReference type="Proteomes" id="UP000233837"/>
    </source>
</evidence>
<name>A0A2I0WYL7_9ASPA</name>
<dbReference type="EMBL" id="KZ502311">
    <property type="protein sequence ID" value="PKU80761.1"/>
    <property type="molecule type" value="Genomic_DNA"/>
</dbReference>